<keyword evidence="2" id="KW-0997">Cell inner membrane</keyword>
<dbReference type="Pfam" id="PF00149">
    <property type="entry name" value="Metallophos"/>
    <property type="match status" value="1"/>
</dbReference>
<evidence type="ECO:0000259" key="7">
    <source>
        <dbReference type="Pfam" id="PF00149"/>
    </source>
</evidence>
<evidence type="ECO:0000256" key="3">
    <source>
        <dbReference type="ARBA" id="ARBA00022723"/>
    </source>
</evidence>
<sequence>MKDRRLTFFASDVHLGLDVSCPRDREARFVQFLRSIPKDETEALYLLGDIWDFWYEYRDVVPKGYVRVFAALADLMDSGVSVYFFQGNHDVWTYSYFEELGMKRLVQPALVEIRGKYFCLGHGDGLGPVPGGYRFLRAVFHCRPLQVLFSMLHPWIAFRLGNGWSRNNRLARHEEYVFKGEDEPLYRFAIEFSRTHKVDYFIFGHYHADVRMKMPGGQEFIVMKDWIDSSPYLYFDGISVTGGYSQKSE</sequence>
<gene>
    <name evidence="8" type="ORF">IAB82_03170</name>
</gene>
<reference evidence="8" key="1">
    <citation type="submission" date="2020-10" db="EMBL/GenBank/DDBJ databases">
        <authorList>
            <person name="Gilroy R."/>
        </authorList>
    </citation>
    <scope>NUCLEOTIDE SEQUENCE</scope>
    <source>
        <strain evidence="8">B2-22910</strain>
    </source>
</reference>
<dbReference type="PANTHER" id="PTHR34990:SF1">
    <property type="entry name" value="UDP-2,3-DIACYLGLUCOSAMINE HYDROLASE"/>
    <property type="match status" value="1"/>
</dbReference>
<keyword evidence="5" id="KW-0472">Membrane</keyword>
<reference evidence="8" key="2">
    <citation type="journal article" date="2021" name="PeerJ">
        <title>Extensive microbial diversity within the chicken gut microbiome revealed by metagenomics and culture.</title>
        <authorList>
            <person name="Gilroy R."/>
            <person name="Ravi A."/>
            <person name="Getino M."/>
            <person name="Pursley I."/>
            <person name="Horton D.L."/>
            <person name="Alikhan N.F."/>
            <person name="Baker D."/>
            <person name="Gharbi K."/>
            <person name="Hall N."/>
            <person name="Watson M."/>
            <person name="Adriaenssens E.M."/>
            <person name="Foster-Nyarko E."/>
            <person name="Jarju S."/>
            <person name="Secka A."/>
            <person name="Antonio M."/>
            <person name="Oren A."/>
            <person name="Chaudhuri R.R."/>
            <person name="La Ragione R."/>
            <person name="Hildebrand F."/>
            <person name="Pallen M.J."/>
        </authorList>
    </citation>
    <scope>NUCLEOTIDE SEQUENCE</scope>
    <source>
        <strain evidence="8">B2-22910</strain>
    </source>
</reference>
<feature type="domain" description="Calcineurin-like phosphoesterase" evidence="7">
    <location>
        <begin position="9"/>
        <end position="208"/>
    </location>
</feature>
<dbReference type="InterPro" id="IPR029052">
    <property type="entry name" value="Metallo-depent_PP-like"/>
</dbReference>
<dbReference type="GO" id="GO:0016020">
    <property type="term" value="C:membrane"/>
    <property type="evidence" value="ECO:0007669"/>
    <property type="project" value="GOC"/>
</dbReference>
<dbReference type="InterPro" id="IPR043461">
    <property type="entry name" value="LpxH-like"/>
</dbReference>
<proteinExistence type="predicted"/>
<evidence type="ECO:0000313" key="8">
    <source>
        <dbReference type="EMBL" id="MBO8470778.1"/>
    </source>
</evidence>
<name>A0A9D9NEQ2_9BACT</name>
<evidence type="ECO:0000256" key="2">
    <source>
        <dbReference type="ARBA" id="ARBA00022519"/>
    </source>
</evidence>
<keyword evidence="4" id="KW-0378">Hydrolase</keyword>
<accession>A0A9D9NEQ2</accession>
<protein>
    <submittedName>
        <fullName evidence="8">UDP-2,3-diacylglucosamine diphosphatase</fullName>
    </submittedName>
</protein>
<evidence type="ECO:0000313" key="9">
    <source>
        <dbReference type="Proteomes" id="UP000823603"/>
    </source>
</evidence>
<comment type="caution">
    <text evidence="8">The sequence shown here is derived from an EMBL/GenBank/DDBJ whole genome shotgun (WGS) entry which is preliminary data.</text>
</comment>
<evidence type="ECO:0000256" key="6">
    <source>
        <dbReference type="ARBA" id="ARBA00023211"/>
    </source>
</evidence>
<evidence type="ECO:0000256" key="1">
    <source>
        <dbReference type="ARBA" id="ARBA00022475"/>
    </source>
</evidence>
<dbReference type="PANTHER" id="PTHR34990">
    <property type="entry name" value="UDP-2,3-DIACYLGLUCOSAMINE HYDROLASE-RELATED"/>
    <property type="match status" value="1"/>
</dbReference>
<keyword evidence="1" id="KW-1003">Cell membrane</keyword>
<dbReference type="InterPro" id="IPR004843">
    <property type="entry name" value="Calcineurin-like_PHP"/>
</dbReference>
<dbReference type="GO" id="GO:0009245">
    <property type="term" value="P:lipid A biosynthetic process"/>
    <property type="evidence" value="ECO:0007669"/>
    <property type="project" value="TreeGrafter"/>
</dbReference>
<dbReference type="SUPFAM" id="SSF56300">
    <property type="entry name" value="Metallo-dependent phosphatases"/>
    <property type="match status" value="1"/>
</dbReference>
<dbReference type="Proteomes" id="UP000823603">
    <property type="component" value="Unassembled WGS sequence"/>
</dbReference>
<dbReference type="GO" id="GO:0046872">
    <property type="term" value="F:metal ion binding"/>
    <property type="evidence" value="ECO:0007669"/>
    <property type="project" value="UniProtKB-KW"/>
</dbReference>
<dbReference type="AlphaFoldDB" id="A0A9D9NEQ2"/>
<evidence type="ECO:0000256" key="5">
    <source>
        <dbReference type="ARBA" id="ARBA00023136"/>
    </source>
</evidence>
<dbReference type="GO" id="GO:0008758">
    <property type="term" value="F:UDP-2,3-diacylglucosamine hydrolase activity"/>
    <property type="evidence" value="ECO:0007669"/>
    <property type="project" value="TreeGrafter"/>
</dbReference>
<evidence type="ECO:0000256" key="4">
    <source>
        <dbReference type="ARBA" id="ARBA00022801"/>
    </source>
</evidence>
<dbReference type="EMBL" id="JADIMB010000045">
    <property type="protein sequence ID" value="MBO8470778.1"/>
    <property type="molecule type" value="Genomic_DNA"/>
</dbReference>
<keyword evidence="3" id="KW-0479">Metal-binding</keyword>
<dbReference type="Gene3D" id="3.60.21.10">
    <property type="match status" value="1"/>
</dbReference>
<organism evidence="8 9">
    <name type="scientific">Candidatus Cryptobacteroides faecavium</name>
    <dbReference type="NCBI Taxonomy" id="2840762"/>
    <lineage>
        <taxon>Bacteria</taxon>
        <taxon>Pseudomonadati</taxon>
        <taxon>Bacteroidota</taxon>
        <taxon>Bacteroidia</taxon>
        <taxon>Bacteroidales</taxon>
        <taxon>Candidatus Cryptobacteroides</taxon>
    </lineage>
</organism>
<dbReference type="CDD" id="cd07398">
    <property type="entry name" value="MPP_YbbF-LpxH"/>
    <property type="match status" value="1"/>
</dbReference>
<keyword evidence="6" id="KW-0464">Manganese</keyword>